<protein>
    <submittedName>
        <fullName evidence="6">AGAP011120-PA</fullName>
    </submittedName>
</protein>
<feature type="compositionally biased region" description="Low complexity" evidence="4">
    <location>
        <begin position="142"/>
        <end position="161"/>
    </location>
</feature>
<reference evidence="6" key="5">
    <citation type="submission" date="2011-05" db="EMBL/GenBank/DDBJ databases">
        <authorList>
            <consortium name="VectorBase"/>
        </authorList>
    </citation>
    <scope>NUCLEOTIDE SEQUENCE</scope>
    <source>
        <strain evidence="6">PEST</strain>
    </source>
</reference>
<keyword evidence="1 3" id="KW-0863">Zinc-finger</keyword>
<dbReference type="PaxDb" id="7165-AGAP011120-PA"/>
<dbReference type="VEuPathDB" id="VectorBase:AGAMI1_002023"/>
<gene>
    <name evidence="6" type="ORF">AgaP_AGAP011120</name>
</gene>
<evidence type="ECO:0000256" key="3">
    <source>
        <dbReference type="PROSITE-ProRule" id="PRU00175"/>
    </source>
</evidence>
<feature type="region of interest" description="Disordered" evidence="4">
    <location>
        <begin position="142"/>
        <end position="164"/>
    </location>
</feature>
<evidence type="ECO:0000259" key="5">
    <source>
        <dbReference type="PROSITE" id="PS50089"/>
    </source>
</evidence>
<evidence type="ECO:0000256" key="2">
    <source>
        <dbReference type="ARBA" id="ARBA00022833"/>
    </source>
</evidence>
<feature type="region of interest" description="Disordered" evidence="4">
    <location>
        <begin position="524"/>
        <end position="549"/>
    </location>
</feature>
<dbReference type="SUPFAM" id="SSF57850">
    <property type="entry name" value="RING/U-box"/>
    <property type="match status" value="1"/>
</dbReference>
<sequence>EKLLSKLEESELEPPTSQEDECVICINARATMQTSPCGHRVVCRRCFVKTIQSAVAQRLLPLRCVICRARINRLTSGSTSWRLQGSASTYSMGSKSWSVPGSASSYSVDARVTQSASLYSMSSGSSCVSGISNMSSCSGTSGTSGMSSTSSTSGTTDGSLHGHSHRHGAGAGGCTSSCSTSGCLGAVPRNPAYQHYHKKGQYYMKVTGLALCTRSDWHWANRYKVVGFFFCSSFFGSFQLGPIPKRQHSVHSGFPCFTSATKAYGARTRYCYPYKSLGTKIPLASNCRRCHLLFLAIFFFYFPQHEMKLCVSLHIFPVFRMPVSCYFRRWLKSNKNNIVLNQNYRYYTQPGKPANPVESIPLMTVEKIGGVGGGPAGKSGPSKLGLNAKIAPVASKSPINKTNMATGKPVTTSLITAVNSSTPKARVLSASSATAGPSGLGRAGSGSGSSKGGDSGVGMGCSSTSSLATSASGSKQDEKYDNKKNETIEKKKKEEKAKQKAEKEARKEEKRIAKEEEKLAKMLAKEEKKRGKREAKEALLAHEGGNGLK</sequence>
<feature type="compositionally biased region" description="Low complexity" evidence="4">
    <location>
        <begin position="460"/>
        <end position="474"/>
    </location>
</feature>
<dbReference type="STRING" id="7165.A7US39"/>
<feature type="region of interest" description="Disordered" evidence="4">
    <location>
        <begin position="428"/>
        <end position="512"/>
    </location>
</feature>
<dbReference type="HOGENOM" id="CLU_449994_0_0_1"/>
<dbReference type="Pfam" id="PF13920">
    <property type="entry name" value="zf-C3HC4_3"/>
    <property type="match status" value="1"/>
</dbReference>
<feature type="compositionally biased region" description="Basic and acidic residues" evidence="4">
    <location>
        <begin position="524"/>
        <end position="540"/>
    </location>
</feature>
<reference evidence="6" key="2">
    <citation type="submission" date="2002-03" db="EMBL/GenBank/DDBJ databases">
        <authorList>
            <consortium name="The Anopheles Genome Sequencing Consortium"/>
        </authorList>
    </citation>
    <scope>NUCLEOTIDE SEQUENCE</scope>
    <source>
        <strain evidence="6">PEST</strain>
    </source>
</reference>
<name>A7US39_ANOGA</name>
<keyword evidence="1 3" id="KW-0479">Metal-binding</keyword>
<comment type="caution">
    <text evidence="6">The sequence shown here is derived from an EMBL/GenBank/DDBJ whole genome shotgun (WGS) entry which is preliminary data.</text>
</comment>
<reference evidence="6" key="3">
    <citation type="journal article" date="2004" name="Trends Parasitol.">
        <title>The Anopheles gambiae genome: an update.</title>
        <authorList>
            <person name="Mongin E."/>
            <person name="Louis C."/>
            <person name="Holt R.A."/>
            <person name="Birney E."/>
            <person name="Collins F.H."/>
        </authorList>
    </citation>
    <scope>NUCLEOTIDE SEQUENCE</scope>
    <source>
        <strain evidence="6">PEST</strain>
    </source>
</reference>
<reference evidence="6" key="1">
    <citation type="journal article" date="2002" name="Science">
        <title>The genome sequence of the malaria mosquito Anopheles gambiae.</title>
        <authorList>
            <person name="Holt R.A."/>
            <person name="Subramanian G.M."/>
            <person name="Halpern A."/>
            <person name="Sutton G.G."/>
            <person name="Charlab R."/>
            <person name="Nusskern D.R."/>
            <person name="Wincker P."/>
            <person name="Clark A.G."/>
            <person name="Ribeiro J.M."/>
            <person name="Wides R."/>
            <person name="Salzberg S.L."/>
            <person name="Loftus B."/>
            <person name="Yandell M."/>
            <person name="Majoros W.H."/>
            <person name="Rusch D.B."/>
            <person name="Lai Z."/>
            <person name="Kraft C.L."/>
            <person name="Abril J.F."/>
            <person name="Anthouard V."/>
            <person name="Arensburger P."/>
            <person name="Atkinson P.W."/>
            <person name="Baden H."/>
            <person name="de Berardinis V."/>
            <person name="Baldwin D."/>
            <person name="Benes V."/>
            <person name="Biedler J."/>
            <person name="Blass C."/>
            <person name="Bolanos R."/>
            <person name="Boscus D."/>
            <person name="Barnstead M."/>
            <person name="Cai S."/>
            <person name="Center A."/>
            <person name="Chaturverdi K."/>
            <person name="Christophides G.K."/>
            <person name="Chrystal M.A."/>
            <person name="Clamp M."/>
            <person name="Cravchik A."/>
            <person name="Curwen V."/>
            <person name="Dana A."/>
            <person name="Delcher A."/>
            <person name="Dew I."/>
            <person name="Evans C.A."/>
            <person name="Flanigan M."/>
            <person name="Grundschober-Freimoser A."/>
            <person name="Friedli L."/>
            <person name="Gu Z."/>
            <person name="Guan P."/>
            <person name="Guigo R."/>
            <person name="Hillenmeyer M.E."/>
            <person name="Hladun S.L."/>
            <person name="Hogan J.R."/>
            <person name="Hong Y.S."/>
            <person name="Hoover J."/>
            <person name="Jaillon O."/>
            <person name="Ke Z."/>
            <person name="Kodira C."/>
            <person name="Kokoza E."/>
            <person name="Koutsos A."/>
            <person name="Letunic I."/>
            <person name="Levitsky A."/>
            <person name="Liang Y."/>
            <person name="Lin J.J."/>
            <person name="Lobo N.F."/>
            <person name="Lopez J.R."/>
            <person name="Malek J.A."/>
            <person name="McIntosh T.C."/>
            <person name="Meister S."/>
            <person name="Miller J."/>
            <person name="Mobarry C."/>
            <person name="Mongin E."/>
            <person name="Murphy S.D."/>
            <person name="O'Brochta D.A."/>
            <person name="Pfannkoch C."/>
            <person name="Qi R."/>
            <person name="Regier M.A."/>
            <person name="Remington K."/>
            <person name="Shao H."/>
            <person name="Sharakhova M.V."/>
            <person name="Sitter C.D."/>
            <person name="Shetty J."/>
            <person name="Smith T.J."/>
            <person name="Strong R."/>
            <person name="Sun J."/>
            <person name="Thomasova D."/>
            <person name="Ton L.Q."/>
            <person name="Topalis P."/>
            <person name="Tu Z."/>
            <person name="Unger M.F."/>
            <person name="Walenz B."/>
            <person name="Wang A."/>
            <person name="Wang J."/>
            <person name="Wang M."/>
            <person name="Wang X."/>
            <person name="Woodford K.J."/>
            <person name="Wortman J.R."/>
            <person name="Wu M."/>
            <person name="Yao A."/>
            <person name="Zdobnov E.M."/>
            <person name="Zhang H."/>
            <person name="Zhao Q."/>
            <person name="Zhao S."/>
            <person name="Zhu S.C."/>
            <person name="Zhimulev I."/>
            <person name="Coluzzi M."/>
            <person name="della Torre A."/>
            <person name="Roth C.W."/>
            <person name="Louis C."/>
            <person name="Kalush F."/>
            <person name="Mural R.J."/>
            <person name="Myers E.W."/>
            <person name="Adams M.D."/>
            <person name="Smith H.O."/>
            <person name="Broder S."/>
            <person name="Gardner M.J."/>
            <person name="Fraser C.M."/>
            <person name="Birney E."/>
            <person name="Bork P."/>
            <person name="Brey P.T."/>
            <person name="Venter J.C."/>
            <person name="Weissenbach J."/>
            <person name="Kafatos F.C."/>
            <person name="Collins F.H."/>
            <person name="Hoffman S.L."/>
        </authorList>
    </citation>
    <scope>NUCLEOTIDE SEQUENCE [LARGE SCALE GENOMIC DNA]</scope>
    <source>
        <strain evidence="6">PEST</strain>
    </source>
</reference>
<dbReference type="InterPro" id="IPR001841">
    <property type="entry name" value="Znf_RING"/>
</dbReference>
<keyword evidence="2" id="KW-0862">Zinc</keyword>
<dbReference type="EMBL" id="AAAB01008816">
    <property type="protein sequence ID" value="EDO64472.1"/>
    <property type="molecule type" value="Genomic_DNA"/>
</dbReference>
<evidence type="ECO:0000256" key="1">
    <source>
        <dbReference type="ARBA" id="ARBA00022771"/>
    </source>
</evidence>
<accession>A7US39</accession>
<dbReference type="OMA" id="RYSTYTK"/>
<proteinExistence type="predicted"/>
<dbReference type="FunFam" id="3.30.40.10:FF:000474">
    <property type="entry name" value="CLUMA_CG009069, isoform A"/>
    <property type="match status" value="1"/>
</dbReference>
<dbReference type="GO" id="GO:0008270">
    <property type="term" value="F:zinc ion binding"/>
    <property type="evidence" value="ECO:0007669"/>
    <property type="project" value="UniProtKB-KW"/>
</dbReference>
<feature type="domain" description="RING-type" evidence="5">
    <location>
        <begin position="22"/>
        <end position="68"/>
    </location>
</feature>
<dbReference type="eggNOG" id="ENOG502RYGG">
    <property type="taxonomic scope" value="Eukaryota"/>
</dbReference>
<feature type="compositionally biased region" description="Basic and acidic residues" evidence="4">
    <location>
        <begin position="475"/>
        <end position="512"/>
    </location>
</feature>
<evidence type="ECO:0000256" key="4">
    <source>
        <dbReference type="SAM" id="MobiDB-lite"/>
    </source>
</evidence>
<organism evidence="6">
    <name type="scientific">Anopheles gambiae</name>
    <name type="common">African malaria mosquito</name>
    <dbReference type="NCBI Taxonomy" id="7165"/>
    <lineage>
        <taxon>Eukaryota</taxon>
        <taxon>Metazoa</taxon>
        <taxon>Ecdysozoa</taxon>
        <taxon>Arthropoda</taxon>
        <taxon>Hexapoda</taxon>
        <taxon>Insecta</taxon>
        <taxon>Pterygota</taxon>
        <taxon>Neoptera</taxon>
        <taxon>Endopterygota</taxon>
        <taxon>Diptera</taxon>
        <taxon>Nematocera</taxon>
        <taxon>Culicoidea</taxon>
        <taxon>Culicidae</taxon>
        <taxon>Anophelinae</taxon>
        <taxon>Anopheles</taxon>
    </lineage>
</organism>
<dbReference type="Gene3D" id="3.30.40.10">
    <property type="entry name" value="Zinc/RING finger domain, C3HC4 (zinc finger)"/>
    <property type="match status" value="1"/>
</dbReference>
<dbReference type="AlphaFoldDB" id="A7US39"/>
<evidence type="ECO:0000313" key="6">
    <source>
        <dbReference type="EMBL" id="EDO64472.1"/>
    </source>
</evidence>
<dbReference type="VEuPathDB" id="VectorBase:AGAP011120"/>
<reference evidence="6" key="4">
    <citation type="journal article" date="2007" name="Genome Biol.">
        <title>Update of the Anopheles gambiae PEST genome assembly.</title>
        <authorList>
            <person name="Sharakhova M.V."/>
            <person name="Hammond M.P."/>
            <person name="Lobo N.F."/>
            <person name="Krzywinski J."/>
            <person name="Unger M.F."/>
            <person name="Hillenmeyer M.E."/>
            <person name="Bruggner R.V."/>
            <person name="Birney E."/>
            <person name="Collins F.H."/>
        </authorList>
    </citation>
    <scope>NUCLEOTIDE SEQUENCE</scope>
    <source>
        <strain evidence="6">PEST</strain>
    </source>
</reference>
<dbReference type="InterPro" id="IPR013083">
    <property type="entry name" value="Znf_RING/FYVE/PHD"/>
</dbReference>
<dbReference type="PROSITE" id="PS50089">
    <property type="entry name" value="ZF_RING_2"/>
    <property type="match status" value="1"/>
</dbReference>
<feature type="non-terminal residue" evidence="6">
    <location>
        <position position="1"/>
    </location>
</feature>
<feature type="compositionally biased region" description="Gly residues" evidence="4">
    <location>
        <begin position="438"/>
        <end position="459"/>
    </location>
</feature>